<evidence type="ECO:0000256" key="1">
    <source>
        <dbReference type="SAM" id="Phobius"/>
    </source>
</evidence>
<feature type="transmembrane region" description="Helical" evidence="1">
    <location>
        <begin position="140"/>
        <end position="161"/>
    </location>
</feature>
<dbReference type="RefSeq" id="WP_249248266.1">
    <property type="nucleotide sequence ID" value="NZ_JAKIKT010000002.1"/>
</dbReference>
<reference evidence="2 3" key="1">
    <citation type="submission" date="2022-01" db="EMBL/GenBank/DDBJ databases">
        <title>Whole genome-based taxonomy of the Shewanellaceae.</title>
        <authorList>
            <person name="Martin-Rodriguez A.J."/>
        </authorList>
    </citation>
    <scope>NUCLEOTIDE SEQUENCE [LARGE SCALE GENOMIC DNA]</scope>
    <source>
        <strain evidence="2 3">DSM 21332</strain>
    </source>
</reference>
<comment type="caution">
    <text evidence="2">The sequence shown here is derived from an EMBL/GenBank/DDBJ whole genome shotgun (WGS) entry which is preliminary data.</text>
</comment>
<sequence length="176" mass="19218">MPVKPPSRLFVVINALSFQAVWWTGVLYGNNAILLSLALLVVHFALTPNRLQDLRLMLMLGTLGGLIDSLLTWLGVFEFSSLPIWLALLWCHFCLTLNASLGFLKLSPLWLAALLGAIFGPVSYLAGARFDAVLLPMGDWLTAAVLGGIWLIVMPLGVVLAKGAIWPELAPKLEER</sequence>
<keyword evidence="1" id="KW-0812">Transmembrane</keyword>
<dbReference type="Proteomes" id="UP001202831">
    <property type="component" value="Unassembled WGS sequence"/>
</dbReference>
<name>A0ABT0N530_9GAMM</name>
<feature type="transmembrane region" description="Helical" evidence="1">
    <location>
        <begin position="20"/>
        <end position="44"/>
    </location>
</feature>
<keyword evidence="1" id="KW-1133">Transmembrane helix</keyword>
<feature type="transmembrane region" description="Helical" evidence="1">
    <location>
        <begin position="82"/>
        <end position="104"/>
    </location>
</feature>
<proteinExistence type="predicted"/>
<evidence type="ECO:0000313" key="3">
    <source>
        <dbReference type="Proteomes" id="UP001202831"/>
    </source>
</evidence>
<keyword evidence="3" id="KW-1185">Reference proteome</keyword>
<organism evidence="2 3">
    <name type="scientific">Shewanella corallii</name>
    <dbReference type="NCBI Taxonomy" id="560080"/>
    <lineage>
        <taxon>Bacteria</taxon>
        <taxon>Pseudomonadati</taxon>
        <taxon>Pseudomonadota</taxon>
        <taxon>Gammaproteobacteria</taxon>
        <taxon>Alteromonadales</taxon>
        <taxon>Shewanellaceae</taxon>
        <taxon>Shewanella</taxon>
    </lineage>
</organism>
<dbReference type="InterPro" id="IPR021306">
    <property type="entry name" value="DUF2878"/>
</dbReference>
<feature type="transmembrane region" description="Helical" evidence="1">
    <location>
        <begin position="56"/>
        <end position="76"/>
    </location>
</feature>
<accession>A0ABT0N530</accession>
<protein>
    <submittedName>
        <fullName evidence="2">DUF2878 domain-containing protein</fullName>
    </submittedName>
</protein>
<evidence type="ECO:0000313" key="2">
    <source>
        <dbReference type="EMBL" id="MCL2913519.1"/>
    </source>
</evidence>
<gene>
    <name evidence="2" type="ORF">L2725_06915</name>
</gene>
<dbReference type="Pfam" id="PF11086">
    <property type="entry name" value="DUF2878"/>
    <property type="match status" value="1"/>
</dbReference>
<dbReference type="EMBL" id="JAKIKT010000002">
    <property type="protein sequence ID" value="MCL2913519.1"/>
    <property type="molecule type" value="Genomic_DNA"/>
</dbReference>
<keyword evidence="1" id="KW-0472">Membrane</keyword>
<feature type="transmembrane region" description="Helical" evidence="1">
    <location>
        <begin position="109"/>
        <end position="128"/>
    </location>
</feature>